<proteinExistence type="predicted"/>
<dbReference type="Pfam" id="PF00612">
    <property type="entry name" value="IQ"/>
    <property type="match status" value="1"/>
</dbReference>
<dbReference type="Proteomes" id="UP000694541">
    <property type="component" value="Unplaced"/>
</dbReference>
<dbReference type="AlphaFoldDB" id="A0A8B9LYC6"/>
<organism evidence="2 3">
    <name type="scientific">Accipiter nisus</name>
    <name type="common">Eurasian sparrowhawk</name>
    <dbReference type="NCBI Taxonomy" id="211598"/>
    <lineage>
        <taxon>Eukaryota</taxon>
        <taxon>Metazoa</taxon>
        <taxon>Chordata</taxon>
        <taxon>Craniata</taxon>
        <taxon>Vertebrata</taxon>
        <taxon>Euteleostomi</taxon>
        <taxon>Archelosauria</taxon>
        <taxon>Archosauria</taxon>
        <taxon>Dinosauria</taxon>
        <taxon>Saurischia</taxon>
        <taxon>Theropoda</taxon>
        <taxon>Coelurosauria</taxon>
        <taxon>Aves</taxon>
        <taxon>Neognathae</taxon>
        <taxon>Neoaves</taxon>
        <taxon>Telluraves</taxon>
        <taxon>Accipitrimorphae</taxon>
        <taxon>Accipitriformes</taxon>
        <taxon>Accipitridae</taxon>
        <taxon>Accipitrinae</taxon>
        <taxon>Accipiter</taxon>
    </lineage>
</organism>
<name>A0A8B9LYC6_9AVES</name>
<evidence type="ECO:0000256" key="1">
    <source>
        <dbReference type="SAM" id="MobiDB-lite"/>
    </source>
</evidence>
<reference evidence="2" key="1">
    <citation type="submission" date="2025-08" db="UniProtKB">
        <authorList>
            <consortium name="Ensembl"/>
        </authorList>
    </citation>
    <scope>IDENTIFICATION</scope>
</reference>
<dbReference type="PANTHER" id="PTHR10699">
    <property type="entry name" value="NEUROMODULIN"/>
    <property type="match status" value="1"/>
</dbReference>
<sequence>MGCCKGCEGACTKLDEDILDIPLDDPDANAAAAKIQASFRGHMTRKKIKGGEIDRKTKDAECANSTRGSDLRNGD</sequence>
<evidence type="ECO:0000313" key="3">
    <source>
        <dbReference type="Proteomes" id="UP000694541"/>
    </source>
</evidence>
<dbReference type="SMART" id="SM00015">
    <property type="entry name" value="IQ"/>
    <property type="match status" value="1"/>
</dbReference>
<dbReference type="CDD" id="cd23767">
    <property type="entry name" value="IQCD"/>
    <property type="match status" value="1"/>
</dbReference>
<reference evidence="2" key="2">
    <citation type="submission" date="2025-09" db="UniProtKB">
        <authorList>
            <consortium name="Ensembl"/>
        </authorList>
    </citation>
    <scope>IDENTIFICATION</scope>
</reference>
<dbReference type="PROSITE" id="PS50096">
    <property type="entry name" value="IQ"/>
    <property type="match status" value="1"/>
</dbReference>
<dbReference type="Ensembl" id="ENSANIT00000000163.1">
    <property type="protein sequence ID" value="ENSANIP00000000160.1"/>
    <property type="gene ID" value="ENSANIG00000000104.1"/>
</dbReference>
<protein>
    <submittedName>
        <fullName evidence="2">Neurogranin</fullName>
    </submittedName>
</protein>
<feature type="region of interest" description="Disordered" evidence="1">
    <location>
        <begin position="55"/>
        <end position="75"/>
    </location>
</feature>
<accession>A0A8B9LYC6</accession>
<evidence type="ECO:0000313" key="2">
    <source>
        <dbReference type="Ensembl" id="ENSANIP00000000160.1"/>
    </source>
</evidence>
<dbReference type="InterPro" id="IPR000048">
    <property type="entry name" value="IQ_motif_EF-hand-BS"/>
</dbReference>
<dbReference type="GO" id="GO:0005516">
    <property type="term" value="F:calmodulin binding"/>
    <property type="evidence" value="ECO:0007669"/>
    <property type="project" value="TreeGrafter"/>
</dbReference>
<keyword evidence="3" id="KW-1185">Reference proteome</keyword>
<dbReference type="Gene3D" id="1.20.5.190">
    <property type="match status" value="1"/>
</dbReference>
<dbReference type="PANTHER" id="PTHR10699:SF16">
    <property type="entry name" value="SPERM SURFACE PROTEIN SP17"/>
    <property type="match status" value="1"/>
</dbReference>